<keyword evidence="2" id="KW-0808">Transferase</keyword>
<feature type="compositionally biased region" description="Acidic residues" evidence="1">
    <location>
        <begin position="759"/>
        <end position="768"/>
    </location>
</feature>
<feature type="region of interest" description="Disordered" evidence="1">
    <location>
        <begin position="692"/>
        <end position="719"/>
    </location>
</feature>
<keyword evidence="2" id="KW-0548">Nucleotidyltransferase</keyword>
<sequence>MALNEESMTSTVKLQLAQFQIAAQELDDKYTGIMNEAKEKPLDERLKVLYDGAQRLFDDGCTKQFLENLNTSLIAAQWNTSTMNNLLKSYHNQLGKMLDTHKRRSEYNNLFALIISQWLATQENDLTESITAESLLAKEKLEAIIFVPHKLDMDNWYDFIQNKLFSVFNRHQASKDAWKRFKKQTKEYGQMLLTRKVTATDINRAIQYLLAGDSCDERRKSTLKEMQMNQVTLEGLASLVNALIADLSKWKWPVSGVRGVFRRNFAAKYRCFYQEDDVTAVFLQYVGLQWSYHFKRELRSLFDVLSKNTEVECSSDSIEKERLKRQRNLWMGTLPDEEGDSNDYGDGNYSAVGLKETVLDLIHVEIDLHQTLYPETPLTVVCADIEDFGLLISHEVIQTFLQQCDVPQIWLDFFDRFLKQQVYHQAEDPVRQRQRGVPIAHSVSYLMSELVLFGMDLYVYQNTGIFNYRLHDDFWFFDSQLSKIDQAWTLMQEYANIVGLTFNKEKCGSTQILPLNTATPPTLLIVGASLPENDVKWGLLTLQKNGQFTPDQRRITPFLNEIKERLSSVRAILEWIKVYNSYMAFFMHHFGRYANVLRARHFEGIVATLRYIHQNLFSENNSSALNTLTHLITERFPECLSGEMIEAWFYWPLKKGGLGIKNVYVDLLSDFEYSPDETTITFAALLAKNRECSDDEENQNDEETSVTSDVTTESSKTDSPNWRDMYIELLEIKDPIYPKLTKVLEEDLSLFEDQATSSPDEENSDENESQLSVRPRRHRHKEVADAYTGWLICQYGEQIKSTFGRLDFIDSNSVPIDLISMIERASIDW</sequence>
<keyword evidence="2" id="KW-0695">RNA-directed DNA polymerase</keyword>
<name>G3KGW7_ADIVA</name>
<evidence type="ECO:0000256" key="1">
    <source>
        <dbReference type="SAM" id="MobiDB-lite"/>
    </source>
</evidence>
<evidence type="ECO:0000313" key="2">
    <source>
        <dbReference type="EMBL" id="AEN94424.1"/>
    </source>
</evidence>
<accession>G3KGW7</accession>
<protein>
    <submittedName>
        <fullName evidence="2">Reverse transcriptase-like protein</fullName>
    </submittedName>
</protein>
<dbReference type="PANTHER" id="PTHR37015">
    <property type="entry name" value="REVERSE TRANSCRIPTASE DOMAIN-CONTAINING PROTEIN"/>
    <property type="match status" value="1"/>
</dbReference>
<organism evidence="2">
    <name type="scientific">Adineta vaga</name>
    <name type="common">Rotifer</name>
    <name type="synonym">Callidina vaga</name>
    <dbReference type="NCBI Taxonomy" id="104782"/>
    <lineage>
        <taxon>Eukaryota</taxon>
        <taxon>Metazoa</taxon>
        <taxon>Spiralia</taxon>
        <taxon>Gnathifera</taxon>
        <taxon>Rotifera</taxon>
        <taxon>Eurotatoria</taxon>
        <taxon>Bdelloidea</taxon>
        <taxon>Adinetida</taxon>
        <taxon>Adinetidae</taxon>
        <taxon>Adineta</taxon>
    </lineage>
</organism>
<feature type="region of interest" description="Disordered" evidence="1">
    <location>
        <begin position="753"/>
        <end position="777"/>
    </location>
</feature>
<proteinExistence type="predicted"/>
<reference evidence="2" key="1">
    <citation type="journal article" date="2011" name="Proc. Natl. Acad. Sci. U.S.A.">
        <title>A widespread class of reverse transcriptase-related cellular genes.</title>
        <authorList>
            <person name="Gladyshev E.A."/>
            <person name="Arkhipova I.R."/>
        </authorList>
    </citation>
    <scope>NUCLEOTIDE SEQUENCE</scope>
</reference>
<feature type="compositionally biased region" description="Acidic residues" evidence="1">
    <location>
        <begin position="693"/>
        <end position="704"/>
    </location>
</feature>
<dbReference type="PANTHER" id="PTHR37015:SF2">
    <property type="entry name" value="REVERSE TRANSCRIPTASE DOMAIN-CONTAINING PROTEIN"/>
    <property type="match status" value="1"/>
</dbReference>
<dbReference type="GO" id="GO:0003964">
    <property type="term" value="F:RNA-directed DNA polymerase activity"/>
    <property type="evidence" value="ECO:0007669"/>
    <property type="project" value="UniProtKB-KW"/>
</dbReference>
<feature type="compositionally biased region" description="Low complexity" evidence="1">
    <location>
        <begin position="705"/>
        <end position="719"/>
    </location>
</feature>
<dbReference type="EMBL" id="JN235988">
    <property type="protein sequence ID" value="AEN94424.1"/>
    <property type="molecule type" value="Genomic_DNA"/>
</dbReference>
<dbReference type="AlphaFoldDB" id="G3KGW7"/>